<evidence type="ECO:0000256" key="5">
    <source>
        <dbReference type="ARBA" id="ARBA00023004"/>
    </source>
</evidence>
<dbReference type="PRINTS" id="PR00463">
    <property type="entry name" value="EP450I"/>
</dbReference>
<evidence type="ECO:0000256" key="8">
    <source>
        <dbReference type="RuleBase" id="RU000461"/>
    </source>
</evidence>
<evidence type="ECO:0000256" key="6">
    <source>
        <dbReference type="ARBA" id="ARBA00023033"/>
    </source>
</evidence>
<keyword evidence="9" id="KW-0472">Membrane</keyword>
<dbReference type="GO" id="GO:0020037">
    <property type="term" value="F:heme binding"/>
    <property type="evidence" value="ECO:0007669"/>
    <property type="project" value="InterPro"/>
</dbReference>
<accession>A0A3Q9R4M7</accession>
<sequence length="527" mass="59928">MLSQLMMVKIMNIFSIITEGKVVYTAFIAISIVTLSTIFFISKSRSQIEASLPPGPRGVPILGYLPFLSPNLHHDFAKIATKYGPIFKLWLGTKLCMVVSSPDLAKQLVRDHDKIMGNRDVTIAAKEITYGGIDISFSPYGPYWRNMRKVFARDMLSSRNLEATYTLRKTEVRKTIQYIHSKIGEKINIGDLGYRTALNVVMSMLWGGSVNEEMCNRVAVEVGDVSSDIMYLLGKPNISDLFPILERFDIQGVKSQMKKIFGRMDNILDKVLEERRKMGTENIEGREEKKDVLQILLELKEHNEAGVSIDNSQVKAIMVDIIIGGTDTTATTLEWVMAELIANPHVLKKLKHELTTMVGMNNIVEEVHLSKLKYLEACVKEALRLHPTLPFLLPKYPTQTTLVGGFTIPKETKVFLNIWALQRDPEVWKNPLEFNPDRFLDENCKFDFEGNNFRYLPFGSGRRICAGLPLAEKMVMYMLASLLHSFDWKLPEGEVVDLTEKFGLSMKKSIPLIAIPFQRLNHIELYE</sequence>
<evidence type="ECO:0000256" key="2">
    <source>
        <dbReference type="ARBA" id="ARBA00022617"/>
    </source>
</evidence>
<evidence type="ECO:0000256" key="1">
    <source>
        <dbReference type="ARBA" id="ARBA00001971"/>
    </source>
</evidence>
<dbReference type="InterPro" id="IPR001128">
    <property type="entry name" value="Cyt_P450"/>
</dbReference>
<comment type="cofactor">
    <cofactor evidence="1 7">
        <name>heme</name>
        <dbReference type="ChEBI" id="CHEBI:30413"/>
    </cofactor>
</comment>
<dbReference type="AlphaFoldDB" id="A0A3Q9R4M7"/>
<keyword evidence="6 8" id="KW-0503">Monooxygenase</keyword>
<keyword evidence="9" id="KW-0812">Transmembrane</keyword>
<comment type="similarity">
    <text evidence="8">Belongs to the cytochrome P450 family.</text>
</comment>
<protein>
    <submittedName>
        <fullName evidence="10">Cytochrome P450</fullName>
    </submittedName>
</protein>
<dbReference type="GO" id="GO:0004497">
    <property type="term" value="F:monooxygenase activity"/>
    <property type="evidence" value="ECO:0007669"/>
    <property type="project" value="UniProtKB-KW"/>
</dbReference>
<proteinExistence type="evidence at transcript level"/>
<name>A0A3Q9R4M7_ARNEU</name>
<evidence type="ECO:0000313" key="10">
    <source>
        <dbReference type="EMBL" id="AZU97073.1"/>
    </source>
</evidence>
<keyword evidence="3 7" id="KW-0479">Metal-binding</keyword>
<dbReference type="PANTHER" id="PTHR47951">
    <property type="entry name" value="OS08G0547900 PROTEIN"/>
    <property type="match status" value="1"/>
</dbReference>
<dbReference type="Gene3D" id="1.10.630.10">
    <property type="entry name" value="Cytochrome P450"/>
    <property type="match status" value="1"/>
</dbReference>
<dbReference type="PROSITE" id="PS00086">
    <property type="entry name" value="CYTOCHROME_P450"/>
    <property type="match status" value="1"/>
</dbReference>
<dbReference type="Pfam" id="PF00067">
    <property type="entry name" value="p450"/>
    <property type="match status" value="1"/>
</dbReference>
<evidence type="ECO:0000256" key="3">
    <source>
        <dbReference type="ARBA" id="ARBA00022723"/>
    </source>
</evidence>
<evidence type="ECO:0000256" key="7">
    <source>
        <dbReference type="PIRSR" id="PIRSR602401-1"/>
    </source>
</evidence>
<reference evidence="10" key="1">
    <citation type="journal article" date="2019" name="Plant Physiol.">
        <title>CYP76B74 catalyzes the 3''-hydroxylation of geranylhydroquinone in shikonin biosynthesis.</title>
        <authorList>
            <person name="Wang S."/>
            <person name="Wang R."/>
            <person name="Liu T."/>
            <person name="Lv C."/>
            <person name="Liang J."/>
            <person name="Kang C."/>
            <person name="Zhou L."/>
            <person name="Guo J."/>
            <person name="Cui G."/>
            <person name="Zhang Y."/>
            <person name="Werck-Reichhart D."/>
            <person name="Guo L."/>
            <person name="Huang L."/>
        </authorList>
    </citation>
    <scope>NUCLEOTIDE SEQUENCE</scope>
</reference>
<dbReference type="InterPro" id="IPR017972">
    <property type="entry name" value="Cyt_P450_CS"/>
</dbReference>
<dbReference type="InterPro" id="IPR036396">
    <property type="entry name" value="Cyt_P450_sf"/>
</dbReference>
<dbReference type="SUPFAM" id="SSF48264">
    <property type="entry name" value="Cytochrome P450"/>
    <property type="match status" value="1"/>
</dbReference>
<dbReference type="InterPro" id="IPR002401">
    <property type="entry name" value="Cyt_P450_E_grp-I"/>
</dbReference>
<keyword evidence="2 7" id="KW-0349">Heme</keyword>
<dbReference type="GO" id="GO:0016705">
    <property type="term" value="F:oxidoreductase activity, acting on paired donors, with incorporation or reduction of molecular oxygen"/>
    <property type="evidence" value="ECO:0007669"/>
    <property type="project" value="InterPro"/>
</dbReference>
<keyword evidence="5 7" id="KW-0408">Iron</keyword>
<dbReference type="EMBL" id="MH124061">
    <property type="protein sequence ID" value="AZU97073.1"/>
    <property type="molecule type" value="mRNA"/>
</dbReference>
<dbReference type="FunFam" id="1.10.630.10:FF:000026">
    <property type="entry name" value="Cytochrome P450 82C4"/>
    <property type="match status" value="1"/>
</dbReference>
<dbReference type="PANTHER" id="PTHR47951:SF7">
    <property type="entry name" value="FLAVONOID 3',5'-HYDROXYLASE-LIKE ISOFORM X1"/>
    <property type="match status" value="1"/>
</dbReference>
<organism evidence="10">
    <name type="scientific">Arnebia euchroma</name>
    <name type="common">Pink arnebia</name>
    <name type="synonym">Lithospermum euchromon</name>
    <dbReference type="NCBI Taxonomy" id="373122"/>
    <lineage>
        <taxon>Eukaryota</taxon>
        <taxon>Viridiplantae</taxon>
        <taxon>Streptophyta</taxon>
        <taxon>Embryophyta</taxon>
        <taxon>Tracheophyta</taxon>
        <taxon>Spermatophyta</taxon>
        <taxon>Magnoliopsida</taxon>
        <taxon>eudicotyledons</taxon>
        <taxon>Gunneridae</taxon>
        <taxon>Pentapetalae</taxon>
        <taxon>asterids</taxon>
        <taxon>lamiids</taxon>
        <taxon>Boraginales</taxon>
        <taxon>Boraginaceae</taxon>
        <taxon>Boraginoideae</taxon>
        <taxon>Lithospermeae</taxon>
        <taxon>Arnebia</taxon>
    </lineage>
</organism>
<evidence type="ECO:0000256" key="4">
    <source>
        <dbReference type="ARBA" id="ARBA00023002"/>
    </source>
</evidence>
<keyword evidence="9" id="KW-1133">Transmembrane helix</keyword>
<dbReference type="GO" id="GO:0005506">
    <property type="term" value="F:iron ion binding"/>
    <property type="evidence" value="ECO:0007669"/>
    <property type="project" value="InterPro"/>
</dbReference>
<dbReference type="PRINTS" id="PR00385">
    <property type="entry name" value="P450"/>
</dbReference>
<feature type="binding site" description="axial binding residue" evidence="7">
    <location>
        <position position="465"/>
    </location>
    <ligand>
        <name>heme</name>
        <dbReference type="ChEBI" id="CHEBI:30413"/>
    </ligand>
    <ligandPart>
        <name>Fe</name>
        <dbReference type="ChEBI" id="CHEBI:18248"/>
    </ligandPart>
</feature>
<dbReference type="CDD" id="cd11073">
    <property type="entry name" value="CYP76-like"/>
    <property type="match status" value="1"/>
</dbReference>
<evidence type="ECO:0000256" key="9">
    <source>
        <dbReference type="SAM" id="Phobius"/>
    </source>
</evidence>
<gene>
    <name evidence="10" type="primary">CYP706G18</name>
</gene>
<keyword evidence="4 8" id="KW-0560">Oxidoreductase</keyword>
<feature type="transmembrane region" description="Helical" evidence="9">
    <location>
        <begin position="21"/>
        <end position="41"/>
    </location>
</feature>